<evidence type="ECO:0000313" key="2">
    <source>
        <dbReference type="EMBL" id="OHA85672.1"/>
    </source>
</evidence>
<proteinExistence type="predicted"/>
<evidence type="ECO:0000259" key="1">
    <source>
        <dbReference type="Pfam" id="PF13649"/>
    </source>
</evidence>
<feature type="domain" description="Methyltransferase" evidence="1">
    <location>
        <begin position="59"/>
        <end position="151"/>
    </location>
</feature>
<organism evidence="2 3">
    <name type="scientific">Candidatus Yonathbacteria bacterium RIFOXYD1_FULL_52_36</name>
    <dbReference type="NCBI Taxonomy" id="1802730"/>
    <lineage>
        <taxon>Bacteria</taxon>
        <taxon>Candidatus Yonathiibacteriota</taxon>
    </lineage>
</organism>
<evidence type="ECO:0000313" key="3">
    <source>
        <dbReference type="Proteomes" id="UP000178168"/>
    </source>
</evidence>
<dbReference type="SUPFAM" id="SSF53335">
    <property type="entry name" value="S-adenosyl-L-methionine-dependent methyltransferases"/>
    <property type="match status" value="1"/>
</dbReference>
<dbReference type="Pfam" id="PF13649">
    <property type="entry name" value="Methyltransf_25"/>
    <property type="match status" value="1"/>
</dbReference>
<dbReference type="InterPro" id="IPR029063">
    <property type="entry name" value="SAM-dependent_MTases_sf"/>
</dbReference>
<reference evidence="2 3" key="1">
    <citation type="journal article" date="2016" name="Nat. Commun.">
        <title>Thousands of microbial genomes shed light on interconnected biogeochemical processes in an aquifer system.</title>
        <authorList>
            <person name="Anantharaman K."/>
            <person name="Brown C.T."/>
            <person name="Hug L.A."/>
            <person name="Sharon I."/>
            <person name="Castelle C.J."/>
            <person name="Probst A.J."/>
            <person name="Thomas B.C."/>
            <person name="Singh A."/>
            <person name="Wilkins M.J."/>
            <person name="Karaoz U."/>
            <person name="Brodie E.L."/>
            <person name="Williams K.H."/>
            <person name="Hubbard S.S."/>
            <person name="Banfield J.F."/>
        </authorList>
    </citation>
    <scope>NUCLEOTIDE SEQUENCE [LARGE SCALE GENOMIC DNA]</scope>
</reference>
<dbReference type="STRING" id="1802730.A2591_02460"/>
<name>A0A1G2SLK3_9BACT</name>
<accession>A0A1G2SLK3</accession>
<dbReference type="Proteomes" id="UP000178168">
    <property type="component" value="Unassembled WGS sequence"/>
</dbReference>
<dbReference type="InterPro" id="IPR041698">
    <property type="entry name" value="Methyltransf_25"/>
</dbReference>
<dbReference type="AlphaFoldDB" id="A0A1G2SLK3"/>
<gene>
    <name evidence="2" type="ORF">A2591_02460</name>
</gene>
<protein>
    <recommendedName>
        <fullName evidence="1">Methyltransferase domain-containing protein</fullName>
    </recommendedName>
</protein>
<dbReference type="CDD" id="cd02440">
    <property type="entry name" value="AdoMet_MTases"/>
    <property type="match status" value="1"/>
</dbReference>
<comment type="caution">
    <text evidence="2">The sequence shown here is derived from an EMBL/GenBank/DDBJ whole genome shotgun (WGS) entry which is preliminary data.</text>
</comment>
<sequence>MNPEDVRIRYNVSVADKRGGDYEHKRWFSSAVARAGFFMTKITIERHAALSGKHIEHYLELGPGPGTWTKLFLERDKASAYDLVDISSEMLGLAQENLSAYSGNVHFFEKNFLEFNEAGPYNFFFSSRALEYFPDKEVLVKKIAALLVSGGEGFVITKTPKYAINKLIGRKTSDFHSGQVDPKALTGLFEAHGCTVVGVYPVTFNFPLFRAAPLNRALFAIFSCLPLNPISQFFSESYAIKFIKR</sequence>
<dbReference type="EMBL" id="MHUZ01000020">
    <property type="protein sequence ID" value="OHA85672.1"/>
    <property type="molecule type" value="Genomic_DNA"/>
</dbReference>
<dbReference type="Gene3D" id="3.40.50.150">
    <property type="entry name" value="Vaccinia Virus protein VP39"/>
    <property type="match status" value="1"/>
</dbReference>